<dbReference type="PANTHER" id="PTHR45742:SF1">
    <property type="entry name" value="COMPLEMENT COMPONENT C8 ALPHA CHAIN"/>
    <property type="match status" value="1"/>
</dbReference>
<feature type="signal peptide" evidence="17">
    <location>
        <begin position="1"/>
        <end position="22"/>
    </location>
</feature>
<evidence type="ECO:0000313" key="19">
    <source>
        <dbReference type="Ensembl" id="ENSCMIP00000047559.1"/>
    </source>
</evidence>
<dbReference type="PROSITE" id="PS01209">
    <property type="entry name" value="LDLRA_1"/>
    <property type="match status" value="1"/>
</dbReference>
<keyword evidence="20" id="KW-1185">Reference proteome</keyword>
<keyword evidence="14" id="KW-0325">Glycoprotein</keyword>
<dbReference type="Gene3D" id="2.20.100.10">
    <property type="entry name" value="Thrombospondin type-1 (TSP1) repeat"/>
    <property type="match status" value="1"/>
</dbReference>
<evidence type="ECO:0000256" key="7">
    <source>
        <dbReference type="ARBA" id="ARBA00022588"/>
    </source>
</evidence>
<comment type="similarity">
    <text evidence="3">Belongs to the complement C6/C7/C8/C9 family.</text>
</comment>
<dbReference type="InterPro" id="IPR036383">
    <property type="entry name" value="TSP1_rpt_sf"/>
</dbReference>
<dbReference type="GO" id="GO:0045087">
    <property type="term" value="P:innate immune response"/>
    <property type="evidence" value="ECO:0007669"/>
    <property type="project" value="UniProtKB-KW"/>
</dbReference>
<evidence type="ECO:0000256" key="8">
    <source>
        <dbReference type="ARBA" id="ARBA00022852"/>
    </source>
</evidence>
<evidence type="ECO:0000256" key="12">
    <source>
        <dbReference type="ARBA" id="ARBA00023136"/>
    </source>
</evidence>
<dbReference type="AlphaFoldDB" id="A0A4W3JVJ7"/>
<feature type="disulfide bond" evidence="16">
    <location>
        <begin position="124"/>
        <end position="139"/>
    </location>
</feature>
<dbReference type="SUPFAM" id="SSF57424">
    <property type="entry name" value="LDL receptor-like module"/>
    <property type="match status" value="1"/>
</dbReference>
<keyword evidence="5" id="KW-0245">EGF-like domain</keyword>
<evidence type="ECO:0000256" key="2">
    <source>
        <dbReference type="ARBA" id="ARBA00004613"/>
    </source>
</evidence>
<dbReference type="InterPro" id="IPR001862">
    <property type="entry name" value="MAC_perforin"/>
</dbReference>
<dbReference type="PRINTS" id="PR00764">
    <property type="entry name" value="COMPLEMENTC9"/>
</dbReference>
<keyword evidence="7" id="KW-0399">Innate immunity</keyword>
<evidence type="ECO:0000256" key="13">
    <source>
        <dbReference type="ARBA" id="ARBA00023157"/>
    </source>
</evidence>
<keyword evidence="17" id="KW-0732">Signal</keyword>
<evidence type="ECO:0000256" key="1">
    <source>
        <dbReference type="ARBA" id="ARBA00004175"/>
    </source>
</evidence>
<protein>
    <recommendedName>
        <fullName evidence="18">MACPF domain-containing protein</fullName>
    </recommendedName>
</protein>
<evidence type="ECO:0000256" key="14">
    <source>
        <dbReference type="ARBA" id="ARBA00023180"/>
    </source>
</evidence>
<dbReference type="Pfam" id="PF01823">
    <property type="entry name" value="MACPF"/>
    <property type="match status" value="1"/>
</dbReference>
<dbReference type="InterPro" id="IPR000884">
    <property type="entry name" value="TSP1_rpt"/>
</dbReference>
<reference evidence="19" key="4">
    <citation type="submission" date="2025-08" db="UniProtKB">
        <authorList>
            <consortium name="Ensembl"/>
        </authorList>
    </citation>
    <scope>IDENTIFICATION</scope>
</reference>
<gene>
    <name evidence="19" type="primary">c8a</name>
</gene>
<dbReference type="PROSITE" id="PS00279">
    <property type="entry name" value="MACPF_1"/>
    <property type="match status" value="1"/>
</dbReference>
<dbReference type="Pfam" id="PF00057">
    <property type="entry name" value="Ldl_recept_a"/>
    <property type="match status" value="1"/>
</dbReference>
<dbReference type="InterPro" id="IPR002172">
    <property type="entry name" value="LDrepeatLR_classA_rpt"/>
</dbReference>
<keyword evidence="10" id="KW-0180">Complement pathway</keyword>
<dbReference type="Proteomes" id="UP000314986">
    <property type="component" value="Unassembled WGS sequence"/>
</dbReference>
<dbReference type="PANTHER" id="PTHR45742">
    <property type="entry name" value="COMPLEMENT COMPONENT C6"/>
    <property type="match status" value="1"/>
</dbReference>
<organism evidence="19 20">
    <name type="scientific">Callorhinchus milii</name>
    <name type="common">Ghost shark</name>
    <dbReference type="NCBI Taxonomy" id="7868"/>
    <lineage>
        <taxon>Eukaryota</taxon>
        <taxon>Metazoa</taxon>
        <taxon>Chordata</taxon>
        <taxon>Craniata</taxon>
        <taxon>Vertebrata</taxon>
        <taxon>Chondrichthyes</taxon>
        <taxon>Holocephali</taxon>
        <taxon>Chimaeriformes</taxon>
        <taxon>Callorhinchidae</taxon>
        <taxon>Callorhinchus</taxon>
    </lineage>
</organism>
<dbReference type="STRING" id="7868.ENSCMIP00000047559"/>
<dbReference type="SMART" id="SM00192">
    <property type="entry name" value="LDLa"/>
    <property type="match status" value="1"/>
</dbReference>
<dbReference type="PRINTS" id="PR01705">
    <property type="entry name" value="TSP1REPEAT"/>
</dbReference>
<dbReference type="GO" id="GO:0006958">
    <property type="term" value="P:complement activation, classical pathway"/>
    <property type="evidence" value="ECO:0007669"/>
    <property type="project" value="UniProtKB-KW"/>
</dbReference>
<keyword evidence="11" id="KW-0473">Membrane attack complex</keyword>
<dbReference type="PROSITE" id="PS50092">
    <property type="entry name" value="TSP1"/>
    <property type="match status" value="2"/>
</dbReference>
<dbReference type="Gene3D" id="4.10.400.10">
    <property type="entry name" value="Low-density Lipoprotein Receptor"/>
    <property type="match status" value="1"/>
</dbReference>
<evidence type="ECO:0000256" key="10">
    <source>
        <dbReference type="ARBA" id="ARBA00022875"/>
    </source>
</evidence>
<dbReference type="GeneTree" id="ENSGT00940000160126"/>
<evidence type="ECO:0000259" key="18">
    <source>
        <dbReference type="PROSITE" id="PS51412"/>
    </source>
</evidence>
<evidence type="ECO:0000256" key="3">
    <source>
        <dbReference type="ARBA" id="ARBA00009214"/>
    </source>
</evidence>
<dbReference type="SMART" id="SM00457">
    <property type="entry name" value="MACPF"/>
    <property type="match status" value="1"/>
</dbReference>
<evidence type="ECO:0000256" key="9">
    <source>
        <dbReference type="ARBA" id="ARBA00022859"/>
    </source>
</evidence>
<reference evidence="20" key="1">
    <citation type="journal article" date="2006" name="Science">
        <title>Ancient noncoding elements conserved in the human genome.</title>
        <authorList>
            <person name="Venkatesh B."/>
            <person name="Kirkness E.F."/>
            <person name="Loh Y.H."/>
            <person name="Halpern A.L."/>
            <person name="Lee A.P."/>
            <person name="Johnson J."/>
            <person name="Dandona N."/>
            <person name="Viswanathan L.D."/>
            <person name="Tay A."/>
            <person name="Venter J.C."/>
            <person name="Strausberg R.L."/>
            <person name="Brenner S."/>
        </authorList>
    </citation>
    <scope>NUCLEOTIDE SEQUENCE [LARGE SCALE GENOMIC DNA]</scope>
</reference>
<evidence type="ECO:0000256" key="16">
    <source>
        <dbReference type="PROSITE-ProRule" id="PRU00124"/>
    </source>
</evidence>
<comment type="subcellular location">
    <subcellularLocation>
        <location evidence="2">Secreted</location>
    </subcellularLocation>
    <subcellularLocation>
        <location evidence="1">Target cell membrane</location>
    </subcellularLocation>
</comment>
<dbReference type="PROSITE" id="PS51412">
    <property type="entry name" value="MACPF_2"/>
    <property type="match status" value="1"/>
</dbReference>
<proteinExistence type="inferred from homology"/>
<keyword evidence="6" id="KW-1052">Target cell membrane</keyword>
<evidence type="ECO:0000256" key="15">
    <source>
        <dbReference type="ARBA" id="ARBA00023298"/>
    </source>
</evidence>
<reference evidence="20" key="2">
    <citation type="journal article" date="2007" name="PLoS Biol.">
        <title>Survey sequencing and comparative analysis of the elephant shark (Callorhinchus milii) genome.</title>
        <authorList>
            <person name="Venkatesh B."/>
            <person name="Kirkness E.F."/>
            <person name="Loh Y.H."/>
            <person name="Halpern A.L."/>
            <person name="Lee A.P."/>
            <person name="Johnson J."/>
            <person name="Dandona N."/>
            <person name="Viswanathan L.D."/>
            <person name="Tay A."/>
            <person name="Venter J.C."/>
            <person name="Strausberg R.L."/>
            <person name="Brenner S."/>
        </authorList>
    </citation>
    <scope>NUCLEOTIDE SEQUENCE [LARGE SCALE GENOMIC DNA]</scope>
</reference>
<comment type="caution">
    <text evidence="16">Lacks conserved residue(s) required for the propagation of feature annotation.</text>
</comment>
<dbReference type="KEGG" id="cmk:103185285"/>
<dbReference type="SUPFAM" id="SSF82895">
    <property type="entry name" value="TSP-1 type 1 repeat"/>
    <property type="match status" value="1"/>
</dbReference>
<sequence>MLPGLWGSGSVCLLLTVALVDAGLTVNRTECGCKCRGARKARSTIQRNCELGPWSPWARCSPCEMSKPRFRSLTRPAQFGGQCIEALWQYDPCETSEQCVQQINTCGDQFHCGSGRCLRRRLVCNGDRDCTDQSDEENCDDYQLDKERSLCTDMLPIPGMEVVMVGYNVLTGEIGSNVLDAEYFGGYCEYVYNGEWRDLRYDSECERLYYNDDEKYFRKPHNLLMYRIEAVADSGFAVEAYDDLNSLLEASVTGDSMSLGLSVQVNVKVSMEGSEHSRHLSNLTKYTSKNMAFTRISTKVQTGRFRLRSRDLVLHEEMLSSVLELPEEYDYAIYSRFISQYGTHYLTAGTLGGVFESVLVMDKQKLRESEMTSSKVGVCLGFSIGVSNVHFGGHSCRTTGSSHQESKNSSSYIQDIITTVRGGALQSTPNSFPDYKAFRHWGQSLKYNPIVTDFETMPIYELLTRSNARSSEAQRGNLRRAVEQYLREFSPCRCPICFHNGRTLLWNNICRCDCLPGYLGQTCQETKRTEPAHGSWGCWSDWSPCQRGSRQRARNCDHPPPGPGGLTCLGKPTQSQRC</sequence>
<dbReference type="CTD" id="731"/>
<dbReference type="InterPro" id="IPR023415">
    <property type="entry name" value="LDLR_class-A_CS"/>
</dbReference>
<dbReference type="CDD" id="cd00112">
    <property type="entry name" value="LDLa"/>
    <property type="match status" value="1"/>
</dbReference>
<dbReference type="InParanoid" id="A0A4W3JVJ7"/>
<keyword evidence="4" id="KW-0964">Secreted</keyword>
<dbReference type="Ensembl" id="ENSCMIT00000048231.1">
    <property type="protein sequence ID" value="ENSCMIP00000047559.1"/>
    <property type="gene ID" value="ENSCMIG00000019480.1"/>
</dbReference>
<dbReference type="PROSITE" id="PS50068">
    <property type="entry name" value="LDLRA_2"/>
    <property type="match status" value="1"/>
</dbReference>
<dbReference type="GO" id="GO:0044218">
    <property type="term" value="C:other organism cell membrane"/>
    <property type="evidence" value="ECO:0007669"/>
    <property type="project" value="UniProtKB-KW"/>
</dbReference>
<feature type="domain" description="MACPF" evidence="18">
    <location>
        <begin position="147"/>
        <end position="493"/>
    </location>
</feature>
<dbReference type="InterPro" id="IPR036055">
    <property type="entry name" value="LDL_receptor-like_sf"/>
</dbReference>
<reference evidence="19" key="5">
    <citation type="submission" date="2025-09" db="UniProtKB">
        <authorList>
            <consortium name="Ensembl"/>
        </authorList>
    </citation>
    <scope>IDENTIFICATION</scope>
</reference>
<evidence type="ECO:0000256" key="6">
    <source>
        <dbReference type="ARBA" id="ARBA00022537"/>
    </source>
</evidence>
<evidence type="ECO:0000256" key="11">
    <source>
        <dbReference type="ARBA" id="ARBA00023058"/>
    </source>
</evidence>
<keyword evidence="12" id="KW-0472">Membrane</keyword>
<name>A0A4W3JVJ7_CALMI</name>
<dbReference type="InterPro" id="IPR020864">
    <property type="entry name" value="MACPF"/>
</dbReference>
<accession>A0A4W3JVJ7</accession>
<dbReference type="GO" id="GO:0005576">
    <property type="term" value="C:extracellular region"/>
    <property type="evidence" value="ECO:0007669"/>
    <property type="project" value="UniProtKB-SubCell"/>
</dbReference>
<feature type="disulfide bond" evidence="16">
    <location>
        <begin position="112"/>
        <end position="130"/>
    </location>
</feature>
<reference evidence="20" key="3">
    <citation type="journal article" date="2014" name="Nature">
        <title>Elephant shark genome provides unique insights into gnathostome evolution.</title>
        <authorList>
            <consortium name="International Elephant Shark Genome Sequencing Consortium"/>
            <person name="Venkatesh B."/>
            <person name="Lee A.P."/>
            <person name="Ravi V."/>
            <person name="Maurya A.K."/>
            <person name="Lian M.M."/>
            <person name="Swann J.B."/>
            <person name="Ohta Y."/>
            <person name="Flajnik M.F."/>
            <person name="Sutoh Y."/>
            <person name="Kasahara M."/>
            <person name="Hoon S."/>
            <person name="Gangu V."/>
            <person name="Roy S.W."/>
            <person name="Irimia M."/>
            <person name="Korzh V."/>
            <person name="Kondrychyn I."/>
            <person name="Lim Z.W."/>
            <person name="Tay B.H."/>
            <person name="Tohari S."/>
            <person name="Kong K.W."/>
            <person name="Ho S."/>
            <person name="Lorente-Galdos B."/>
            <person name="Quilez J."/>
            <person name="Marques-Bonet T."/>
            <person name="Raney B.J."/>
            <person name="Ingham P.W."/>
            <person name="Tay A."/>
            <person name="Hillier L.W."/>
            <person name="Minx P."/>
            <person name="Boehm T."/>
            <person name="Wilson R.K."/>
            <person name="Brenner S."/>
            <person name="Warren W.C."/>
        </authorList>
    </citation>
    <scope>NUCLEOTIDE SEQUENCE [LARGE SCALE GENOMIC DNA]</scope>
</reference>
<dbReference type="GeneID" id="103185285"/>
<keyword evidence="13 16" id="KW-1015">Disulfide bond</keyword>
<keyword evidence="9" id="KW-0391">Immunity</keyword>
<dbReference type="OrthoDB" id="6150863at2759"/>
<keyword evidence="15" id="KW-1053">Target membrane</keyword>
<evidence type="ECO:0000313" key="20">
    <source>
        <dbReference type="Proteomes" id="UP000314986"/>
    </source>
</evidence>
<dbReference type="InterPro" id="IPR020863">
    <property type="entry name" value="MACPF_CS"/>
</dbReference>
<dbReference type="GO" id="GO:0031640">
    <property type="term" value="P:killing of cells of another organism"/>
    <property type="evidence" value="ECO:0007669"/>
    <property type="project" value="UniProtKB-KW"/>
</dbReference>
<feature type="chain" id="PRO_5021255290" description="MACPF domain-containing protein" evidence="17">
    <location>
        <begin position="23"/>
        <end position="578"/>
    </location>
</feature>
<evidence type="ECO:0000256" key="5">
    <source>
        <dbReference type="ARBA" id="ARBA00022536"/>
    </source>
</evidence>
<dbReference type="GO" id="GO:0005579">
    <property type="term" value="C:membrane attack complex"/>
    <property type="evidence" value="ECO:0007669"/>
    <property type="project" value="UniProtKB-KW"/>
</dbReference>
<dbReference type="OMA" id="CQPGVTI"/>
<keyword evidence="8" id="KW-0204">Cytolysis</keyword>
<evidence type="ECO:0000256" key="4">
    <source>
        <dbReference type="ARBA" id="ARBA00022525"/>
    </source>
</evidence>
<evidence type="ECO:0000256" key="17">
    <source>
        <dbReference type="SAM" id="SignalP"/>
    </source>
</evidence>